<reference evidence="2 3" key="1">
    <citation type="journal article" date="2018" name="Nat. Ecol. Evol.">
        <title>Shark genomes provide insights into elasmobranch evolution and the origin of vertebrates.</title>
        <authorList>
            <person name="Hara Y"/>
            <person name="Yamaguchi K"/>
            <person name="Onimaru K"/>
            <person name="Kadota M"/>
            <person name="Koyanagi M"/>
            <person name="Keeley SD"/>
            <person name="Tatsumi K"/>
            <person name="Tanaka K"/>
            <person name="Motone F"/>
            <person name="Kageyama Y"/>
            <person name="Nozu R"/>
            <person name="Adachi N"/>
            <person name="Nishimura O"/>
            <person name="Nakagawa R"/>
            <person name="Tanegashima C"/>
            <person name="Kiyatake I"/>
            <person name="Matsumoto R"/>
            <person name="Murakumo K"/>
            <person name="Nishida K"/>
            <person name="Terakita A"/>
            <person name="Kuratani S"/>
            <person name="Sato K"/>
            <person name="Hyodo S Kuraku.S."/>
        </authorList>
    </citation>
    <scope>NUCLEOTIDE SEQUENCE [LARGE SCALE GENOMIC DNA]</scope>
</reference>
<evidence type="ECO:0000256" key="1">
    <source>
        <dbReference type="SAM" id="MobiDB-lite"/>
    </source>
</evidence>
<dbReference type="AlphaFoldDB" id="A0A401P0X5"/>
<dbReference type="Proteomes" id="UP000288216">
    <property type="component" value="Unassembled WGS sequence"/>
</dbReference>
<name>A0A401P0X5_SCYTO</name>
<evidence type="ECO:0000313" key="3">
    <source>
        <dbReference type="Proteomes" id="UP000288216"/>
    </source>
</evidence>
<comment type="caution">
    <text evidence="2">The sequence shown here is derived from an EMBL/GenBank/DDBJ whole genome shotgun (WGS) entry which is preliminary data.</text>
</comment>
<feature type="region of interest" description="Disordered" evidence="1">
    <location>
        <begin position="1"/>
        <end position="32"/>
    </location>
</feature>
<sequence>GGWAGPGDGRGLANGQRSRRRSQGAGAEGLTGAAVFQVPKIIHT</sequence>
<feature type="non-terminal residue" evidence="2">
    <location>
        <position position="1"/>
    </location>
</feature>
<organism evidence="2 3">
    <name type="scientific">Scyliorhinus torazame</name>
    <name type="common">Cloudy catshark</name>
    <name type="synonym">Catulus torazame</name>
    <dbReference type="NCBI Taxonomy" id="75743"/>
    <lineage>
        <taxon>Eukaryota</taxon>
        <taxon>Metazoa</taxon>
        <taxon>Chordata</taxon>
        <taxon>Craniata</taxon>
        <taxon>Vertebrata</taxon>
        <taxon>Chondrichthyes</taxon>
        <taxon>Elasmobranchii</taxon>
        <taxon>Galeomorphii</taxon>
        <taxon>Galeoidea</taxon>
        <taxon>Carcharhiniformes</taxon>
        <taxon>Scyliorhinidae</taxon>
        <taxon>Scyliorhinus</taxon>
    </lineage>
</organism>
<feature type="compositionally biased region" description="Gly residues" evidence="1">
    <location>
        <begin position="1"/>
        <end position="12"/>
    </location>
</feature>
<evidence type="ECO:0000313" key="2">
    <source>
        <dbReference type="EMBL" id="GCB66785.1"/>
    </source>
</evidence>
<protein>
    <submittedName>
        <fullName evidence="2">Uncharacterized protein</fullName>
    </submittedName>
</protein>
<accession>A0A401P0X5</accession>
<dbReference type="EMBL" id="BFAA01005705">
    <property type="protein sequence ID" value="GCB66785.1"/>
    <property type="molecule type" value="Genomic_DNA"/>
</dbReference>
<keyword evidence="3" id="KW-1185">Reference proteome</keyword>
<proteinExistence type="predicted"/>
<gene>
    <name evidence="2" type="ORF">scyTo_0012055</name>
</gene>